<accession>A0A9D2AHV5</accession>
<reference evidence="3" key="2">
    <citation type="submission" date="2021-04" db="EMBL/GenBank/DDBJ databases">
        <authorList>
            <person name="Gilroy R."/>
        </authorList>
    </citation>
    <scope>NUCLEOTIDE SEQUENCE</scope>
    <source>
        <strain evidence="3">14975</strain>
    </source>
</reference>
<proteinExistence type="predicted"/>
<name>A0A9D2AHV5_9BACT</name>
<sequence>MKTRALLSLAALLALPPQSIAAPSAPAAPVTSATPAAPADAPAGDPAAADADTGDKFLPFNALVGHMPADASVIWGLQIENRLSFAFALRGDLSFITRDVPAFVQLMAERDSARAAGGALPASDAQALSRQMPELYMSVSCTDEERDNSRDGISSLVAELSLTPGARFISQGEWNGVNFDLVALYRNIAPPLAEIASRQFGERRLSLIYRVGERSIDLRCGEDLETLTRAIPSDNALSPMQAELSELVQRASANRQAESEVIALGFSPEGLEALRLFVANMVSAAPEGELLPPALVAALGLLDEKSPASLYIETDDQGYRVRAKAALNGLHFSPGTLSGAEQADAADTLAYVATSPVRLTNPLLTAAAGQLPTLLEEGASALISEHEGQLSLSLSLGAKTPEALAQRLAALCRLLGVPAPADPGSPLSITPVPQLSLSAAPSAGRLLLKSAGAPDLAAGQEPVCGLRCRLNTDRLAAVGEQSTSALEALLPSPILDFLANECDFGLYELSLSEQNGRADISLSFGHEQGDDAAAVDPSSDIPLTELPPAKAKLISVSGSLLNSDGSKSREELTLKFEIASPMEGGKVIDRSISEPEIVKNVKTTVLGGTEKSIPVDWLLTGEDEKRGSVVLNFYYDEVPAGAMLKTEGSTVVTVAFDKQVCEPEDFTKSFSLNGVNFRVSRGRDELNVTVSARDALRIKELTLLSPNGEMYPSSGFATNGKVNYFFAAQPPYDGYRLIVVMYNKLGRMPVAFDTQVLLPAAIDDAEGDAAAPAVSYTHLTL</sequence>
<reference evidence="3" key="1">
    <citation type="journal article" date="2021" name="PeerJ">
        <title>Extensive microbial diversity within the chicken gut microbiome revealed by metagenomics and culture.</title>
        <authorList>
            <person name="Gilroy R."/>
            <person name="Ravi A."/>
            <person name="Getino M."/>
            <person name="Pursley I."/>
            <person name="Horton D.L."/>
            <person name="Alikhan N.F."/>
            <person name="Baker D."/>
            <person name="Gharbi K."/>
            <person name="Hall N."/>
            <person name="Watson M."/>
            <person name="Adriaenssens E.M."/>
            <person name="Foster-Nyarko E."/>
            <person name="Jarju S."/>
            <person name="Secka A."/>
            <person name="Antonio M."/>
            <person name="Oren A."/>
            <person name="Chaudhuri R.R."/>
            <person name="La Ragione R."/>
            <person name="Hildebrand F."/>
            <person name="Pallen M.J."/>
        </authorList>
    </citation>
    <scope>NUCLEOTIDE SEQUENCE</scope>
    <source>
        <strain evidence="3">14975</strain>
    </source>
</reference>
<evidence type="ECO:0000256" key="1">
    <source>
        <dbReference type="SAM" id="MobiDB-lite"/>
    </source>
</evidence>
<feature type="signal peptide" evidence="2">
    <location>
        <begin position="1"/>
        <end position="21"/>
    </location>
</feature>
<protein>
    <submittedName>
        <fullName evidence="3">Uncharacterized protein</fullName>
    </submittedName>
</protein>
<feature type="region of interest" description="Disordered" evidence="1">
    <location>
        <begin position="24"/>
        <end position="50"/>
    </location>
</feature>
<evidence type="ECO:0000313" key="3">
    <source>
        <dbReference type="EMBL" id="HIX20557.1"/>
    </source>
</evidence>
<organism evidence="3 4">
    <name type="scientific">Candidatus Akkermansia intestinigallinarum</name>
    <dbReference type="NCBI Taxonomy" id="2838431"/>
    <lineage>
        <taxon>Bacteria</taxon>
        <taxon>Pseudomonadati</taxon>
        <taxon>Verrucomicrobiota</taxon>
        <taxon>Verrucomicrobiia</taxon>
        <taxon>Verrucomicrobiales</taxon>
        <taxon>Akkermansiaceae</taxon>
        <taxon>Akkermansia</taxon>
    </lineage>
</organism>
<evidence type="ECO:0000256" key="2">
    <source>
        <dbReference type="SAM" id="SignalP"/>
    </source>
</evidence>
<gene>
    <name evidence="3" type="ORF">H9862_08170</name>
</gene>
<feature type="chain" id="PRO_5039489974" evidence="2">
    <location>
        <begin position="22"/>
        <end position="781"/>
    </location>
</feature>
<feature type="non-terminal residue" evidence="3">
    <location>
        <position position="781"/>
    </location>
</feature>
<dbReference type="EMBL" id="DXFQ01000153">
    <property type="protein sequence ID" value="HIX20557.1"/>
    <property type="molecule type" value="Genomic_DNA"/>
</dbReference>
<evidence type="ECO:0000313" key="4">
    <source>
        <dbReference type="Proteomes" id="UP000823964"/>
    </source>
</evidence>
<keyword evidence="2" id="KW-0732">Signal</keyword>
<comment type="caution">
    <text evidence="3">The sequence shown here is derived from an EMBL/GenBank/DDBJ whole genome shotgun (WGS) entry which is preliminary data.</text>
</comment>
<dbReference type="Proteomes" id="UP000823964">
    <property type="component" value="Unassembled WGS sequence"/>
</dbReference>
<dbReference type="AlphaFoldDB" id="A0A9D2AHV5"/>